<evidence type="ECO:0000313" key="1">
    <source>
        <dbReference type="EMBL" id="RCW60978.1"/>
    </source>
</evidence>
<name>A0A368X1V2_MARNT</name>
<organism evidence="1 2">
    <name type="scientific">Marinobacter nauticus</name>
    <name type="common">Marinobacter hydrocarbonoclasticus</name>
    <name type="synonym">Marinobacter aquaeolei</name>
    <dbReference type="NCBI Taxonomy" id="2743"/>
    <lineage>
        <taxon>Bacteria</taxon>
        <taxon>Pseudomonadati</taxon>
        <taxon>Pseudomonadota</taxon>
        <taxon>Gammaproteobacteria</taxon>
        <taxon>Pseudomonadales</taxon>
        <taxon>Marinobacteraceae</taxon>
        <taxon>Marinobacter</taxon>
    </lineage>
</organism>
<sequence>MSSDWIETTLSLKKDQTLREVEPEVDESRQIDPSKTSYEMCTENGEVVGFIKTWEESDGYAGYVHFDSEGNVIDWKVMRERRKVS</sequence>
<proteinExistence type="predicted"/>
<reference evidence="1 2" key="1">
    <citation type="submission" date="2018-07" db="EMBL/GenBank/DDBJ databases">
        <title>Freshwater and sediment microbial communities from various areas in North America, analyzing microbe dynamics in response to fracking.</title>
        <authorList>
            <person name="Lamendella R."/>
        </authorList>
    </citation>
    <scope>NUCLEOTIDE SEQUENCE [LARGE SCALE GENOMIC DNA]</scope>
    <source>
        <strain evidence="1 2">105B</strain>
    </source>
</reference>
<protein>
    <submittedName>
        <fullName evidence="1">Uncharacterized protein</fullName>
    </submittedName>
</protein>
<dbReference type="Proteomes" id="UP000253647">
    <property type="component" value="Unassembled WGS sequence"/>
</dbReference>
<evidence type="ECO:0000313" key="2">
    <source>
        <dbReference type="Proteomes" id="UP000253647"/>
    </source>
</evidence>
<gene>
    <name evidence="1" type="ORF">DET61_1482</name>
</gene>
<comment type="caution">
    <text evidence="1">The sequence shown here is derived from an EMBL/GenBank/DDBJ whole genome shotgun (WGS) entry which is preliminary data.</text>
</comment>
<dbReference type="RefSeq" id="WP_114435620.1">
    <property type="nucleotide sequence ID" value="NZ_QPJI01000048.1"/>
</dbReference>
<dbReference type="EMBL" id="QPJI01000048">
    <property type="protein sequence ID" value="RCW60978.1"/>
    <property type="molecule type" value="Genomic_DNA"/>
</dbReference>
<dbReference type="AlphaFoldDB" id="A0A368X1V2"/>
<accession>A0A368X1V2</accession>